<organism evidence="2 3">
    <name type="scientific">Halovulum dunhuangense</name>
    <dbReference type="NCBI Taxonomy" id="1505036"/>
    <lineage>
        <taxon>Bacteria</taxon>
        <taxon>Pseudomonadati</taxon>
        <taxon>Pseudomonadota</taxon>
        <taxon>Alphaproteobacteria</taxon>
        <taxon>Rhodobacterales</taxon>
        <taxon>Paracoccaceae</taxon>
        <taxon>Halovulum</taxon>
    </lineage>
</organism>
<evidence type="ECO:0000256" key="1">
    <source>
        <dbReference type="SAM" id="Coils"/>
    </source>
</evidence>
<accession>A0A849L782</accession>
<dbReference type="GO" id="GO:0000160">
    <property type="term" value="P:phosphorelay signal transduction system"/>
    <property type="evidence" value="ECO:0007669"/>
    <property type="project" value="InterPro"/>
</dbReference>
<reference evidence="2 3" key="1">
    <citation type="submission" date="2020-05" db="EMBL/GenBank/DDBJ databases">
        <title>Gimesia benthica sp. nov., a novel planctomycete isolated from a deep-sea water sample of the Northwest Indian Ocean.</title>
        <authorList>
            <person name="Wang J."/>
            <person name="Ruan C."/>
            <person name="Song L."/>
            <person name="Zhu Y."/>
            <person name="Li A."/>
            <person name="Zheng X."/>
            <person name="Wang L."/>
            <person name="Lu Z."/>
            <person name="Huang Y."/>
            <person name="Du W."/>
            <person name="Zhou Y."/>
            <person name="Huang L."/>
            <person name="Dai X."/>
        </authorList>
    </citation>
    <scope>NUCLEOTIDE SEQUENCE [LARGE SCALE GENOMIC DNA]</scope>
    <source>
        <strain evidence="2 3">YYQ-30</strain>
    </source>
</reference>
<dbReference type="AlphaFoldDB" id="A0A849L782"/>
<keyword evidence="1" id="KW-0175">Coiled coil</keyword>
<dbReference type="Gene3D" id="1.20.120.160">
    <property type="entry name" value="HPT domain"/>
    <property type="match status" value="1"/>
</dbReference>
<protein>
    <submittedName>
        <fullName evidence="2">Uncharacterized protein</fullName>
    </submittedName>
</protein>
<dbReference type="Proteomes" id="UP000572377">
    <property type="component" value="Unassembled WGS sequence"/>
</dbReference>
<comment type="caution">
    <text evidence="2">The sequence shown here is derived from an EMBL/GenBank/DDBJ whole genome shotgun (WGS) entry which is preliminary data.</text>
</comment>
<name>A0A849L782_9RHOB</name>
<keyword evidence="3" id="KW-1185">Reference proteome</keyword>
<dbReference type="InterPro" id="IPR036641">
    <property type="entry name" value="HPT_dom_sf"/>
</dbReference>
<evidence type="ECO:0000313" key="2">
    <source>
        <dbReference type="EMBL" id="NNU81927.1"/>
    </source>
</evidence>
<dbReference type="RefSeq" id="WP_171326782.1">
    <property type="nucleotide sequence ID" value="NZ_JABFBC010000003.1"/>
</dbReference>
<sequence>MPMTELESLAARLEEALDALEAGHGAWGSPEDAGAEVAALRRENDALREKVAALEAAREDDLAQLDKLIAQLKPLVEEAL</sequence>
<gene>
    <name evidence="2" type="ORF">HMH01_15930</name>
</gene>
<feature type="coiled-coil region" evidence="1">
    <location>
        <begin position="3"/>
        <end position="71"/>
    </location>
</feature>
<proteinExistence type="predicted"/>
<evidence type="ECO:0000313" key="3">
    <source>
        <dbReference type="Proteomes" id="UP000572377"/>
    </source>
</evidence>
<dbReference type="EMBL" id="JABFBC010000003">
    <property type="protein sequence ID" value="NNU81927.1"/>
    <property type="molecule type" value="Genomic_DNA"/>
</dbReference>